<dbReference type="Proteomes" id="UP000095283">
    <property type="component" value="Unplaced"/>
</dbReference>
<dbReference type="AlphaFoldDB" id="A0A1I7XBC0"/>
<accession>A0A1I7XBC0</accession>
<protein>
    <submittedName>
        <fullName evidence="2">Secreted protein</fullName>
    </submittedName>
</protein>
<proteinExistence type="predicted"/>
<keyword evidence="1" id="KW-1185">Reference proteome</keyword>
<sequence>MTEEWLNVQKMRQIIYYVALFLLVCEGARGIVFQASLHLLVDFCVCFHNRASTQRIRLFMLHFVKTTSGPACSQLATVYCGRSISGNNSK</sequence>
<name>A0A1I7XBC0_HETBA</name>
<organism evidence="1 2">
    <name type="scientific">Heterorhabditis bacteriophora</name>
    <name type="common">Entomopathogenic nematode worm</name>
    <dbReference type="NCBI Taxonomy" id="37862"/>
    <lineage>
        <taxon>Eukaryota</taxon>
        <taxon>Metazoa</taxon>
        <taxon>Ecdysozoa</taxon>
        <taxon>Nematoda</taxon>
        <taxon>Chromadorea</taxon>
        <taxon>Rhabditida</taxon>
        <taxon>Rhabditina</taxon>
        <taxon>Rhabditomorpha</taxon>
        <taxon>Strongyloidea</taxon>
        <taxon>Heterorhabditidae</taxon>
        <taxon>Heterorhabditis</taxon>
    </lineage>
</organism>
<evidence type="ECO:0000313" key="2">
    <source>
        <dbReference type="WBParaSite" id="Hba_14920"/>
    </source>
</evidence>
<dbReference type="WBParaSite" id="Hba_14920">
    <property type="protein sequence ID" value="Hba_14920"/>
    <property type="gene ID" value="Hba_14920"/>
</dbReference>
<evidence type="ECO:0000313" key="1">
    <source>
        <dbReference type="Proteomes" id="UP000095283"/>
    </source>
</evidence>
<reference evidence="2" key="1">
    <citation type="submission" date="2016-11" db="UniProtKB">
        <authorList>
            <consortium name="WormBaseParasite"/>
        </authorList>
    </citation>
    <scope>IDENTIFICATION</scope>
</reference>